<keyword evidence="2" id="KW-1185">Reference proteome</keyword>
<evidence type="ECO:0000313" key="1">
    <source>
        <dbReference type="EMBL" id="NYI87872.1"/>
    </source>
</evidence>
<dbReference type="AlphaFoldDB" id="A0A853AZ01"/>
<accession>A0A853AZ01</accession>
<sequence length="76" mass="8189">MGFHLQIGSVSGPVVVNGRIYYSRNGVSVNGSTVTDAVTGRRLSGRPIPYPERGSNMVCRGEQVWVNGVRIDPEEG</sequence>
<proteinExistence type="predicted"/>
<organism evidence="1 2">
    <name type="scientific">Amycolatopsis endophytica</name>
    <dbReference type="NCBI Taxonomy" id="860233"/>
    <lineage>
        <taxon>Bacteria</taxon>
        <taxon>Bacillati</taxon>
        <taxon>Actinomycetota</taxon>
        <taxon>Actinomycetes</taxon>
        <taxon>Pseudonocardiales</taxon>
        <taxon>Pseudonocardiaceae</taxon>
        <taxon>Amycolatopsis</taxon>
    </lineage>
</organism>
<dbReference type="Proteomes" id="UP000549616">
    <property type="component" value="Unassembled WGS sequence"/>
</dbReference>
<dbReference type="EMBL" id="JACCFK010000001">
    <property type="protein sequence ID" value="NYI87872.1"/>
    <property type="molecule type" value="Genomic_DNA"/>
</dbReference>
<comment type="caution">
    <text evidence="1">The sequence shown here is derived from an EMBL/GenBank/DDBJ whole genome shotgun (WGS) entry which is preliminary data.</text>
</comment>
<protein>
    <submittedName>
        <fullName evidence="1">Uncharacterized protein</fullName>
    </submittedName>
</protein>
<reference evidence="1 2" key="1">
    <citation type="submission" date="2020-07" db="EMBL/GenBank/DDBJ databases">
        <title>Sequencing the genomes of 1000 actinobacteria strains.</title>
        <authorList>
            <person name="Klenk H.-P."/>
        </authorList>
    </citation>
    <scope>NUCLEOTIDE SEQUENCE [LARGE SCALE GENOMIC DNA]</scope>
    <source>
        <strain evidence="1 2">DSM 104006</strain>
    </source>
</reference>
<name>A0A853AZ01_9PSEU</name>
<dbReference type="RefSeq" id="WP_179772199.1">
    <property type="nucleotide sequence ID" value="NZ_JACCFK010000001.1"/>
</dbReference>
<gene>
    <name evidence="1" type="ORF">HNR02_001195</name>
</gene>
<evidence type="ECO:0000313" key="2">
    <source>
        <dbReference type="Proteomes" id="UP000549616"/>
    </source>
</evidence>